<organism evidence="1 2">
    <name type="scientific">Chironomus riparius</name>
    <dbReference type="NCBI Taxonomy" id="315576"/>
    <lineage>
        <taxon>Eukaryota</taxon>
        <taxon>Metazoa</taxon>
        <taxon>Ecdysozoa</taxon>
        <taxon>Arthropoda</taxon>
        <taxon>Hexapoda</taxon>
        <taxon>Insecta</taxon>
        <taxon>Pterygota</taxon>
        <taxon>Neoptera</taxon>
        <taxon>Endopterygota</taxon>
        <taxon>Diptera</taxon>
        <taxon>Nematocera</taxon>
        <taxon>Chironomoidea</taxon>
        <taxon>Chironomidae</taxon>
        <taxon>Chironominae</taxon>
        <taxon>Chironomus</taxon>
    </lineage>
</organism>
<gene>
    <name evidence="1" type="ORF">CHIRRI_LOCUS10011</name>
</gene>
<dbReference type="EMBL" id="OU895879">
    <property type="protein sequence ID" value="CAG9807162.1"/>
    <property type="molecule type" value="Genomic_DNA"/>
</dbReference>
<keyword evidence="2" id="KW-1185">Reference proteome</keyword>
<evidence type="ECO:0000313" key="1">
    <source>
        <dbReference type="EMBL" id="CAG9807162.1"/>
    </source>
</evidence>
<reference evidence="1" key="2">
    <citation type="submission" date="2022-10" db="EMBL/GenBank/DDBJ databases">
        <authorList>
            <consortium name="ENA_rothamsted_submissions"/>
            <consortium name="culmorum"/>
            <person name="King R."/>
        </authorList>
    </citation>
    <scope>NUCLEOTIDE SEQUENCE</scope>
</reference>
<proteinExistence type="predicted"/>
<sequence>MFDFNLYYRQNFIRRKDLNDFITDMSDEADVLFYFTTIVQYDPERPPIHPEHYVLATLNKTYCEEVPKLDTSKWKIDLCKHESILNGYFVELRVDFASKLFIEKSSKVLRFGTTEIELQ</sequence>
<protein>
    <submittedName>
        <fullName evidence="1">Uncharacterized protein</fullName>
    </submittedName>
</protein>
<dbReference type="AlphaFoldDB" id="A0A9N9WSC1"/>
<evidence type="ECO:0000313" key="2">
    <source>
        <dbReference type="Proteomes" id="UP001153620"/>
    </source>
</evidence>
<accession>A0A9N9WSC1</accession>
<name>A0A9N9WSC1_9DIPT</name>
<dbReference type="Proteomes" id="UP001153620">
    <property type="component" value="Chromosome 3"/>
</dbReference>
<reference evidence="1" key="1">
    <citation type="submission" date="2022-01" db="EMBL/GenBank/DDBJ databases">
        <authorList>
            <person name="King R."/>
        </authorList>
    </citation>
    <scope>NUCLEOTIDE SEQUENCE</scope>
</reference>